<keyword evidence="14" id="KW-1185">Reference proteome</keyword>
<feature type="domain" description="Chorismate-utilising enzyme C-terminal" evidence="11">
    <location>
        <begin position="485"/>
        <end position="742"/>
    </location>
</feature>
<dbReference type="Proteomes" id="UP000054454">
    <property type="component" value="Unassembled WGS sequence"/>
</dbReference>
<sequence length="751" mass="86948">MERKSNVFIERDLSVYWEGRILIIDAYDSYFYNICSLVQKVLPMARLFIIRSDQIEKDKLYECIEGFECCILGPGPGNPGKAKDVGVFPAIWTLKEELVLPVFGICLGMQTLCLEWGGSVSRLKYVAHGIISEIEHTEKEIFEGHSKGFKAVRYHSFCVNISESCFLEGLAWTLDENGKVLMGVKHKKKPFYGVQYHPESFLSEHGEKIIYNFWKQTCEFNKRERRPRIILNKKWNVLHQAIQPLGTIIERDETKDQKFNEELDKQNKSIDIFEDKKENERVFFEVLNIEISAIEIVEELHLEKRETCAILESTREPGRYSIIGVPSEGHYTLTHTFPDMYLIKTYSDQQEKIPLNTPHIWTWLIDNIRKLQVNNGPEVPFQGGFIGYFNYEYTIYTTNIYQKSKFKHPDVSLLFFERSIVIDVIKNQVVVQSLIKNDPWVTKTAAIIRSFNRKYSNNLESSENSFNQNNYSQNILQTRIVLPNKDEYLKKIEIAQNYIKQGESYELCLTSTTHIFSSEKCTPIHDWNLYKRLRILNPAPFSGYLRLNGVTLLLSSPERFLSWSSDGLCELRPIKGTLRKDPSIDLKKATDLLKNPKDYAENLMILDLIRNDLCQIAKNVHVPAFMQVEEYQTLYQLVSVIQGTVQPPYTGIDVLAYALPPGSMTGAPKKRSIELLYELEKKERDIYSGVFGYFSVCGRGDWSVIIRSTFRYHDEDHWNIGAGGAITNLSNAEDEWDEMILKLQSVLSLFK</sequence>
<evidence type="ECO:0000256" key="9">
    <source>
        <dbReference type="ARBA" id="ARBA00031904"/>
    </source>
</evidence>
<evidence type="ECO:0000256" key="3">
    <source>
        <dbReference type="ARBA" id="ARBA00005970"/>
    </source>
</evidence>
<evidence type="ECO:0000313" key="14">
    <source>
        <dbReference type="Proteomes" id="UP000054454"/>
    </source>
</evidence>
<evidence type="ECO:0000256" key="4">
    <source>
        <dbReference type="ARBA" id="ARBA00013139"/>
    </source>
</evidence>
<evidence type="ECO:0000259" key="10">
    <source>
        <dbReference type="Pfam" id="PF00117"/>
    </source>
</evidence>
<comment type="caution">
    <text evidence="13">The sequence shown here is derived from an EMBL/GenBank/DDBJ whole genome shotgun (WGS) entry which is preliminary data.</text>
</comment>
<dbReference type="OrthoDB" id="64220at2759"/>
<dbReference type="InterPro" id="IPR015890">
    <property type="entry name" value="Chorismate_C"/>
</dbReference>
<dbReference type="InterPro" id="IPR005801">
    <property type="entry name" value="ADC_synthase"/>
</dbReference>
<keyword evidence="5" id="KW-0808">Transferase</keyword>
<dbReference type="GO" id="GO:0046656">
    <property type="term" value="P:folic acid biosynthetic process"/>
    <property type="evidence" value="ECO:0007669"/>
    <property type="project" value="UniProtKB-KW"/>
</dbReference>
<evidence type="ECO:0000259" key="11">
    <source>
        <dbReference type="Pfam" id="PF00425"/>
    </source>
</evidence>
<evidence type="ECO:0000256" key="6">
    <source>
        <dbReference type="ARBA" id="ARBA00022909"/>
    </source>
</evidence>
<dbReference type="SUPFAM" id="SSF56322">
    <property type="entry name" value="ADC synthase"/>
    <property type="match status" value="1"/>
</dbReference>
<feature type="domain" description="Glutamine amidotransferase" evidence="10">
    <location>
        <begin position="22"/>
        <end position="214"/>
    </location>
</feature>
<dbReference type="Gene3D" id="3.60.120.10">
    <property type="entry name" value="Anthranilate synthase"/>
    <property type="match status" value="1"/>
</dbReference>
<dbReference type="InterPro" id="IPR010117">
    <property type="entry name" value="PabB_fungal"/>
</dbReference>
<dbReference type="AlphaFoldDB" id="A0A0W4ZE85"/>
<dbReference type="GeneID" id="28937440"/>
<dbReference type="GO" id="GO:0046654">
    <property type="term" value="P:tetrahydrofolate biosynthetic process"/>
    <property type="evidence" value="ECO:0007669"/>
    <property type="project" value="UniProtKB-UniPathway"/>
</dbReference>
<dbReference type="InterPro" id="IPR029062">
    <property type="entry name" value="Class_I_gatase-like"/>
</dbReference>
<dbReference type="NCBIfam" id="TIGR01823">
    <property type="entry name" value="PabB-fungal"/>
    <property type="match status" value="1"/>
</dbReference>
<keyword evidence="6" id="KW-0289">Folate biosynthesis</keyword>
<dbReference type="EC" id="2.6.1.85" evidence="4"/>
<reference evidence="14" key="1">
    <citation type="journal article" date="2016" name="Nat. Commun.">
        <title>Genome analysis of three Pneumocystis species reveals adaptation mechanisms to life exclusively in mammalian hosts.</title>
        <authorList>
            <person name="Ma L."/>
            <person name="Chen Z."/>
            <person name="Huang D.W."/>
            <person name="Kutty G."/>
            <person name="Ishihara M."/>
            <person name="Wang H."/>
            <person name="Abouelleil A."/>
            <person name="Bishop L."/>
            <person name="Davey E."/>
            <person name="Deng R."/>
            <person name="Deng X."/>
            <person name="Fan L."/>
            <person name="Fantoni G."/>
            <person name="Fitzgerald M."/>
            <person name="Gogineni E."/>
            <person name="Goldberg J.M."/>
            <person name="Handley G."/>
            <person name="Hu X."/>
            <person name="Huber C."/>
            <person name="Jiao X."/>
            <person name="Jones K."/>
            <person name="Levin J.Z."/>
            <person name="Liu Y."/>
            <person name="Macdonald P."/>
            <person name="Melnikov A."/>
            <person name="Raley C."/>
            <person name="Sassi M."/>
            <person name="Sherman B.T."/>
            <person name="Song X."/>
            <person name="Sykes S."/>
            <person name="Tran B."/>
            <person name="Walsh L."/>
            <person name="Xia Y."/>
            <person name="Yang J."/>
            <person name="Young S."/>
            <person name="Zeng Q."/>
            <person name="Zheng X."/>
            <person name="Stephens R."/>
            <person name="Nusbaum C."/>
            <person name="Birren B.W."/>
            <person name="Azadi P."/>
            <person name="Lempicki R.A."/>
            <person name="Cuomo C.A."/>
            <person name="Kovacs J.A."/>
        </authorList>
    </citation>
    <scope>NUCLEOTIDE SEQUENCE [LARGE SCALE GENOMIC DNA]</scope>
    <source>
        <strain evidence="14">B80</strain>
    </source>
</reference>
<evidence type="ECO:0000256" key="7">
    <source>
        <dbReference type="ARBA" id="ARBA00022962"/>
    </source>
</evidence>
<dbReference type="PANTHER" id="PTHR11236">
    <property type="entry name" value="AMINOBENZOATE/ANTHRANILATE SYNTHASE"/>
    <property type="match status" value="1"/>
</dbReference>
<dbReference type="Pfam" id="PF00425">
    <property type="entry name" value="Chorismate_bind"/>
    <property type="match status" value="1"/>
</dbReference>
<dbReference type="NCBIfam" id="TIGR00566">
    <property type="entry name" value="trpG_papA"/>
    <property type="match status" value="1"/>
</dbReference>
<dbReference type="PANTHER" id="PTHR11236:SF18">
    <property type="entry name" value="AMINODEOXYCHORISMATE SYNTHASE"/>
    <property type="match status" value="1"/>
</dbReference>
<organism evidence="13 14">
    <name type="scientific">Pneumocystis carinii (strain B80)</name>
    <name type="common">Rat pneumocystis pneumonia agent</name>
    <name type="synonym">Pneumocystis carinii f. sp. carinii</name>
    <dbReference type="NCBI Taxonomy" id="1408658"/>
    <lineage>
        <taxon>Eukaryota</taxon>
        <taxon>Fungi</taxon>
        <taxon>Dikarya</taxon>
        <taxon>Ascomycota</taxon>
        <taxon>Taphrinomycotina</taxon>
        <taxon>Pneumocystomycetes</taxon>
        <taxon>Pneumocystaceae</taxon>
        <taxon>Pneumocystis</taxon>
    </lineage>
</organism>
<protein>
    <recommendedName>
        <fullName evidence="4">aminodeoxychorismate synthase</fullName>
        <ecNumber evidence="4">2.6.1.85</ecNumber>
    </recommendedName>
    <alternativeName>
        <fullName evidence="8">Para-aminobenzoate synthase</fullName>
    </alternativeName>
    <alternativeName>
        <fullName evidence="9">p-aminobenzoic acid synthase</fullName>
    </alternativeName>
</protein>
<dbReference type="Pfam" id="PF00117">
    <property type="entry name" value="GATase"/>
    <property type="match status" value="1"/>
</dbReference>
<dbReference type="InterPro" id="IPR017926">
    <property type="entry name" value="GATASE"/>
</dbReference>
<dbReference type="Pfam" id="PF04715">
    <property type="entry name" value="Anth_synt_I_N"/>
    <property type="match status" value="1"/>
</dbReference>
<dbReference type="SUPFAM" id="SSF52317">
    <property type="entry name" value="Class I glutamine amidotransferase-like"/>
    <property type="match status" value="1"/>
</dbReference>
<name>A0A0W4ZE85_PNEC8</name>
<evidence type="ECO:0000256" key="1">
    <source>
        <dbReference type="ARBA" id="ARBA00001000"/>
    </source>
</evidence>
<evidence type="ECO:0000256" key="2">
    <source>
        <dbReference type="ARBA" id="ARBA00005009"/>
    </source>
</evidence>
<dbReference type="CDD" id="cd01743">
    <property type="entry name" value="GATase1_Anthranilate_Synthase"/>
    <property type="match status" value="1"/>
</dbReference>
<accession>A0A0W4ZE85</accession>
<dbReference type="GO" id="GO:0005737">
    <property type="term" value="C:cytoplasm"/>
    <property type="evidence" value="ECO:0007669"/>
    <property type="project" value="TreeGrafter"/>
</dbReference>
<keyword evidence="7" id="KW-0315">Glutamine amidotransferase</keyword>
<comment type="catalytic activity">
    <reaction evidence="1">
        <text>chorismate + L-glutamine = 4-amino-4-deoxychorismate + L-glutamate</text>
        <dbReference type="Rhea" id="RHEA:11672"/>
        <dbReference type="ChEBI" id="CHEBI:29748"/>
        <dbReference type="ChEBI" id="CHEBI:29985"/>
        <dbReference type="ChEBI" id="CHEBI:58359"/>
        <dbReference type="ChEBI" id="CHEBI:58406"/>
        <dbReference type="EC" id="2.6.1.85"/>
    </reaction>
</comment>
<dbReference type="GO" id="GO:0008153">
    <property type="term" value="P:4-aminobenzoate biosynthetic process"/>
    <property type="evidence" value="ECO:0007669"/>
    <property type="project" value="TreeGrafter"/>
</dbReference>
<dbReference type="UniPathway" id="UPA00077">
    <property type="reaction ID" value="UER00149"/>
</dbReference>
<evidence type="ECO:0000259" key="12">
    <source>
        <dbReference type="Pfam" id="PF04715"/>
    </source>
</evidence>
<comment type="similarity">
    <text evidence="3">In the C-terminal section; belongs to the anthranilate synthase component I family.</text>
</comment>
<dbReference type="PROSITE" id="PS51273">
    <property type="entry name" value="GATASE_TYPE_1"/>
    <property type="match status" value="1"/>
</dbReference>
<gene>
    <name evidence="13" type="ORF">T552_02707</name>
</gene>
<dbReference type="EMBL" id="LFVZ01000012">
    <property type="protein sequence ID" value="KTW26701.1"/>
    <property type="molecule type" value="Genomic_DNA"/>
</dbReference>
<dbReference type="InterPro" id="IPR019999">
    <property type="entry name" value="Anth_synth_I-like"/>
</dbReference>
<evidence type="ECO:0000256" key="5">
    <source>
        <dbReference type="ARBA" id="ARBA00022679"/>
    </source>
</evidence>
<evidence type="ECO:0000313" key="13">
    <source>
        <dbReference type="EMBL" id="KTW26701.1"/>
    </source>
</evidence>
<dbReference type="GO" id="GO:0000162">
    <property type="term" value="P:L-tryptophan biosynthetic process"/>
    <property type="evidence" value="ECO:0007669"/>
    <property type="project" value="TreeGrafter"/>
</dbReference>
<proteinExistence type="inferred from homology"/>
<dbReference type="VEuPathDB" id="FungiDB:T552_02707"/>
<dbReference type="GO" id="GO:0046820">
    <property type="term" value="F:4-amino-4-deoxychorismate synthase activity"/>
    <property type="evidence" value="ECO:0007669"/>
    <property type="project" value="UniProtKB-EC"/>
</dbReference>
<comment type="pathway">
    <text evidence="2">Cofactor biosynthesis; tetrahydrofolate biosynthesis; 4-aminobenzoate from chorismate: step 1/2.</text>
</comment>
<feature type="domain" description="Anthranilate synthase component I N-terminal" evidence="12">
    <location>
        <begin position="300"/>
        <end position="430"/>
    </location>
</feature>
<dbReference type="PRINTS" id="PR00097">
    <property type="entry name" value="ANTSNTHASEII"/>
</dbReference>
<evidence type="ECO:0000256" key="8">
    <source>
        <dbReference type="ARBA" id="ARBA00031329"/>
    </source>
</evidence>
<dbReference type="Gene3D" id="3.40.50.880">
    <property type="match status" value="1"/>
</dbReference>
<dbReference type="InterPro" id="IPR006805">
    <property type="entry name" value="Anth_synth_I_N"/>
</dbReference>
<dbReference type="RefSeq" id="XP_018225036.1">
    <property type="nucleotide sequence ID" value="XM_018371237.1"/>
</dbReference>
<dbReference type="PRINTS" id="PR00096">
    <property type="entry name" value="GATASE"/>
</dbReference>
<dbReference type="InterPro" id="IPR006221">
    <property type="entry name" value="TrpG/PapA_dom"/>
</dbReference>